<proteinExistence type="predicted"/>
<sequence>YINIFSAGILDAENILDMSCDLEDKDEKLNYYYNEITKAYPNIKHIFSSTREIKSVSANSLQCNYYTNNKLYSSKKHTFDDIIDRIGAGDALTAGVIYSIINKKSPQYTCEFATACSVLKHSIYGDANLVNVEEVENFISNGVGRISR</sequence>
<protein>
    <submittedName>
        <fullName evidence="2">PfkB family kinase</fullName>
    </submittedName>
</protein>
<evidence type="ECO:0000313" key="3">
    <source>
        <dbReference type="Proteomes" id="UP000011944"/>
    </source>
</evidence>
<evidence type="ECO:0000313" key="2">
    <source>
        <dbReference type="EMBL" id="EKN41838.1"/>
    </source>
</evidence>
<dbReference type="SUPFAM" id="SSF53613">
    <property type="entry name" value="Ribokinase-like"/>
    <property type="match status" value="1"/>
</dbReference>
<dbReference type="AlphaFoldDB" id="M1ZXD3"/>
<comment type="caution">
    <text evidence="2">The sequence shown here is derived from an EMBL/GenBank/DDBJ whole genome shotgun (WGS) entry which is preliminary data.</text>
</comment>
<dbReference type="InterPro" id="IPR011611">
    <property type="entry name" value="PfkB_dom"/>
</dbReference>
<dbReference type="PATRIC" id="fig|1232189.3.peg.1683"/>
<name>M1ZXD3_CLOBO</name>
<feature type="domain" description="Carbohydrate kinase PfkB" evidence="1">
    <location>
        <begin position="80"/>
        <end position="121"/>
    </location>
</feature>
<accession>M1ZXD3</accession>
<keyword evidence="2" id="KW-0418">Kinase</keyword>
<dbReference type="EMBL" id="AMXI01000627">
    <property type="protein sequence ID" value="EKN41838.1"/>
    <property type="molecule type" value="Genomic_DNA"/>
</dbReference>
<evidence type="ECO:0000259" key="1">
    <source>
        <dbReference type="Pfam" id="PF00294"/>
    </source>
</evidence>
<dbReference type="Pfam" id="PF00294">
    <property type="entry name" value="PfkB"/>
    <property type="match status" value="1"/>
</dbReference>
<dbReference type="Gene3D" id="3.40.1190.20">
    <property type="match status" value="1"/>
</dbReference>
<dbReference type="Proteomes" id="UP000011944">
    <property type="component" value="Unassembled WGS sequence"/>
</dbReference>
<feature type="non-terminal residue" evidence="2">
    <location>
        <position position="1"/>
    </location>
</feature>
<reference evidence="2 3" key="2">
    <citation type="submission" date="2013-03" db="EMBL/GenBank/DDBJ databases">
        <title>Diversity in Clostridium botulinum.</title>
        <authorList>
            <person name="Timme R.E."/>
            <person name="Allard M."/>
            <person name="Luo Y."/>
            <person name="Strain E."/>
            <person name="Gonzalez-Escalona N."/>
            <person name="Brown E."/>
        </authorList>
    </citation>
    <scope>NUCLEOTIDE SEQUENCE [LARGE SCALE GENOMIC DNA]</scope>
    <source>
        <strain evidence="2 3">CFSAN001627</strain>
    </source>
</reference>
<dbReference type="GO" id="GO:0016301">
    <property type="term" value="F:kinase activity"/>
    <property type="evidence" value="ECO:0007669"/>
    <property type="project" value="UniProtKB-KW"/>
</dbReference>
<reference evidence="2 3" key="1">
    <citation type="submission" date="2012-10" db="EMBL/GenBank/DDBJ databases">
        <authorList>
            <person name="Strain E.A."/>
            <person name="Brown E."/>
            <person name="Allard M.W."/>
            <person name="Gonzalez-Escalona N."/>
            <person name="Timme R."/>
        </authorList>
    </citation>
    <scope>NUCLEOTIDE SEQUENCE [LARGE SCALE GENOMIC DNA]</scope>
    <source>
        <strain evidence="2 3">CFSAN001627</strain>
    </source>
</reference>
<gene>
    <name evidence="2" type="ORF">CFSAN001627_10628</name>
</gene>
<keyword evidence="2" id="KW-0808">Transferase</keyword>
<organism evidence="2 3">
    <name type="scientific">Clostridium botulinum CFSAN001627</name>
    <dbReference type="NCBI Taxonomy" id="1232189"/>
    <lineage>
        <taxon>Bacteria</taxon>
        <taxon>Bacillati</taxon>
        <taxon>Bacillota</taxon>
        <taxon>Clostridia</taxon>
        <taxon>Eubacteriales</taxon>
        <taxon>Clostridiaceae</taxon>
        <taxon>Clostridium</taxon>
    </lineage>
</organism>
<dbReference type="InterPro" id="IPR029056">
    <property type="entry name" value="Ribokinase-like"/>
</dbReference>